<sequence length="220" mass="24187">MSPVRHAATAPHQSVREERINSLTHGVGLALSLIGWIVLLMRGAALENTWLWASGALYGATLVFLYGASTFYHSVRHPRLKYLARVADHIGIYLLIAGTYTPFLVMLGLNDPLGWGVLAVVWGCTIAGLLFKVCSQHRFHWGAVVPYVVLGWVGIFCAGPLIEMLSWEGFSWLVAGGVSYTGGVVFFGWHRIPFNHGVWHLFVLGGSAIHYVAVLRFVMA</sequence>
<dbReference type="NCBIfam" id="TIGR01065">
    <property type="entry name" value="hlyIII"/>
    <property type="match status" value="1"/>
</dbReference>
<feature type="binding site" evidence="7">
    <location>
        <position position="73"/>
    </location>
    <ligand>
        <name>Zn(2+)</name>
        <dbReference type="ChEBI" id="CHEBI:29105"/>
    </ligand>
</feature>
<feature type="transmembrane region" description="Helical" evidence="8">
    <location>
        <begin position="50"/>
        <end position="69"/>
    </location>
</feature>
<feature type="transmembrane region" description="Helical" evidence="8">
    <location>
        <begin position="143"/>
        <end position="163"/>
    </location>
</feature>
<dbReference type="GO" id="GO:0005886">
    <property type="term" value="C:plasma membrane"/>
    <property type="evidence" value="ECO:0007669"/>
    <property type="project" value="UniProtKB-SubCell"/>
</dbReference>
<keyword evidence="7" id="KW-0862">Zinc</keyword>
<evidence type="ECO:0000313" key="10">
    <source>
        <dbReference type="Proteomes" id="UP000221024"/>
    </source>
</evidence>
<feature type="binding site" evidence="7">
    <location>
        <position position="196"/>
    </location>
    <ligand>
        <name>Zn(2+)</name>
        <dbReference type="ChEBI" id="CHEBI:29105"/>
    </ligand>
</feature>
<name>A0A2H3P559_9BACT</name>
<evidence type="ECO:0000256" key="5">
    <source>
        <dbReference type="ARBA" id="ARBA00022989"/>
    </source>
</evidence>
<evidence type="ECO:0000256" key="7">
    <source>
        <dbReference type="PIRSR" id="PIRSR604254-1"/>
    </source>
</evidence>
<reference evidence="9 10" key="1">
    <citation type="submission" date="2017-10" db="EMBL/GenBank/DDBJ databases">
        <title>Draft genome of Longimonas halophila.</title>
        <authorList>
            <person name="Goh K.M."/>
            <person name="Shamsir M.S."/>
            <person name="Lim S.W."/>
        </authorList>
    </citation>
    <scope>NUCLEOTIDE SEQUENCE [LARGE SCALE GENOMIC DNA]</scope>
    <source>
        <strain evidence="9 10">KCTC 42399</strain>
    </source>
</reference>
<dbReference type="InterPro" id="IPR004254">
    <property type="entry name" value="AdipoR/HlyIII-related"/>
</dbReference>
<gene>
    <name evidence="9" type="ORF">CRI93_09140</name>
</gene>
<dbReference type="RefSeq" id="WP_098062318.1">
    <property type="nucleotide sequence ID" value="NZ_PDEP01000007.1"/>
</dbReference>
<dbReference type="GO" id="GO:0046872">
    <property type="term" value="F:metal ion binding"/>
    <property type="evidence" value="ECO:0007669"/>
    <property type="project" value="UniProtKB-KW"/>
</dbReference>
<organism evidence="9 10">
    <name type="scientific">Longimonas halophila</name>
    <dbReference type="NCBI Taxonomy" id="1469170"/>
    <lineage>
        <taxon>Bacteria</taxon>
        <taxon>Pseudomonadati</taxon>
        <taxon>Rhodothermota</taxon>
        <taxon>Rhodothermia</taxon>
        <taxon>Rhodothermales</taxon>
        <taxon>Salisaetaceae</taxon>
        <taxon>Longimonas</taxon>
    </lineage>
</organism>
<keyword evidence="3" id="KW-1003">Cell membrane</keyword>
<comment type="caution">
    <text evidence="9">The sequence shown here is derived from an EMBL/GenBank/DDBJ whole genome shotgun (WGS) entry which is preliminary data.</text>
</comment>
<feature type="transmembrane region" description="Helical" evidence="8">
    <location>
        <begin position="201"/>
        <end position="219"/>
    </location>
</feature>
<evidence type="ECO:0000256" key="1">
    <source>
        <dbReference type="ARBA" id="ARBA00004651"/>
    </source>
</evidence>
<dbReference type="Pfam" id="PF03006">
    <property type="entry name" value="HlyIII"/>
    <property type="match status" value="1"/>
</dbReference>
<dbReference type="OrthoDB" id="9813689at2"/>
<dbReference type="PANTHER" id="PTHR20855:SF3">
    <property type="entry name" value="LD03007P"/>
    <property type="match status" value="1"/>
</dbReference>
<keyword evidence="4 8" id="KW-0812">Transmembrane</keyword>
<dbReference type="GO" id="GO:0140911">
    <property type="term" value="F:pore-forming activity"/>
    <property type="evidence" value="ECO:0007669"/>
    <property type="project" value="InterPro"/>
</dbReference>
<keyword evidence="5 8" id="KW-1133">Transmembrane helix</keyword>
<comment type="subcellular location">
    <subcellularLocation>
        <location evidence="1">Cell membrane</location>
        <topology evidence="1">Multi-pass membrane protein</topology>
    </subcellularLocation>
</comment>
<dbReference type="EMBL" id="PDEP01000007">
    <property type="protein sequence ID" value="PEN06792.1"/>
    <property type="molecule type" value="Genomic_DNA"/>
</dbReference>
<feature type="transmembrane region" description="Helical" evidence="8">
    <location>
        <begin position="169"/>
        <end position="189"/>
    </location>
</feature>
<dbReference type="AlphaFoldDB" id="A0A2H3P559"/>
<evidence type="ECO:0000256" key="4">
    <source>
        <dbReference type="ARBA" id="ARBA00022692"/>
    </source>
</evidence>
<feature type="transmembrane region" description="Helical" evidence="8">
    <location>
        <begin position="90"/>
        <end position="107"/>
    </location>
</feature>
<keyword evidence="10" id="KW-1185">Reference proteome</keyword>
<dbReference type="PANTHER" id="PTHR20855">
    <property type="entry name" value="ADIPOR/PROGESTIN RECEPTOR-RELATED"/>
    <property type="match status" value="1"/>
</dbReference>
<evidence type="ECO:0000256" key="8">
    <source>
        <dbReference type="SAM" id="Phobius"/>
    </source>
</evidence>
<evidence type="ECO:0000256" key="6">
    <source>
        <dbReference type="ARBA" id="ARBA00023136"/>
    </source>
</evidence>
<evidence type="ECO:0000313" key="9">
    <source>
        <dbReference type="EMBL" id="PEN06792.1"/>
    </source>
</evidence>
<comment type="similarity">
    <text evidence="2">Belongs to the UPF0073 (Hly-III) family.</text>
</comment>
<feature type="binding site" evidence="7">
    <location>
        <position position="200"/>
    </location>
    <ligand>
        <name>Zn(2+)</name>
        <dbReference type="ChEBI" id="CHEBI:29105"/>
    </ligand>
</feature>
<evidence type="ECO:0000256" key="2">
    <source>
        <dbReference type="ARBA" id="ARBA00008488"/>
    </source>
</evidence>
<protein>
    <submittedName>
        <fullName evidence="9">Hemolysin III</fullName>
    </submittedName>
</protein>
<dbReference type="Proteomes" id="UP000221024">
    <property type="component" value="Unassembled WGS sequence"/>
</dbReference>
<accession>A0A2H3P559</accession>
<keyword evidence="7" id="KW-0479">Metal-binding</keyword>
<keyword evidence="6 8" id="KW-0472">Membrane</keyword>
<evidence type="ECO:0000256" key="3">
    <source>
        <dbReference type="ARBA" id="ARBA00022475"/>
    </source>
</evidence>
<feature type="transmembrane region" description="Helical" evidence="8">
    <location>
        <begin position="23"/>
        <end position="44"/>
    </location>
</feature>
<proteinExistence type="inferred from homology"/>
<dbReference type="InterPro" id="IPR005744">
    <property type="entry name" value="Hy-lIII"/>
</dbReference>
<feature type="transmembrane region" description="Helical" evidence="8">
    <location>
        <begin position="113"/>
        <end position="131"/>
    </location>
</feature>